<evidence type="ECO:0000256" key="2">
    <source>
        <dbReference type="SAM" id="Phobius"/>
    </source>
</evidence>
<name>A0ABQ7G470_DUNSA</name>
<accession>A0ABQ7G470</accession>
<proteinExistence type="predicted"/>
<evidence type="ECO:0000313" key="4">
    <source>
        <dbReference type="Proteomes" id="UP000815325"/>
    </source>
</evidence>
<gene>
    <name evidence="3" type="ORF">DUNSADRAFT_16178</name>
</gene>
<comment type="caution">
    <text evidence="3">The sequence shown here is derived from an EMBL/GenBank/DDBJ whole genome shotgun (WGS) entry which is preliminary data.</text>
</comment>
<dbReference type="Proteomes" id="UP000815325">
    <property type="component" value="Unassembled WGS sequence"/>
</dbReference>
<evidence type="ECO:0000313" key="3">
    <source>
        <dbReference type="EMBL" id="KAF5829375.1"/>
    </source>
</evidence>
<feature type="transmembrane region" description="Helical" evidence="2">
    <location>
        <begin position="147"/>
        <end position="168"/>
    </location>
</feature>
<feature type="region of interest" description="Disordered" evidence="1">
    <location>
        <begin position="1"/>
        <end position="34"/>
    </location>
</feature>
<keyword evidence="2" id="KW-0812">Transmembrane</keyword>
<dbReference type="EMBL" id="MU070168">
    <property type="protein sequence ID" value="KAF5829375.1"/>
    <property type="molecule type" value="Genomic_DNA"/>
</dbReference>
<keyword evidence="2" id="KW-0472">Membrane</keyword>
<feature type="transmembrane region" description="Helical" evidence="2">
    <location>
        <begin position="103"/>
        <end position="124"/>
    </location>
</feature>
<feature type="compositionally biased region" description="Acidic residues" evidence="1">
    <location>
        <begin position="14"/>
        <end position="23"/>
    </location>
</feature>
<reference evidence="3" key="1">
    <citation type="submission" date="2017-08" db="EMBL/GenBank/DDBJ databases">
        <authorList>
            <person name="Polle J.E."/>
            <person name="Barry K."/>
            <person name="Cushman J."/>
            <person name="Schmutz J."/>
            <person name="Tran D."/>
            <person name="Hathwaick L.T."/>
            <person name="Yim W.C."/>
            <person name="Jenkins J."/>
            <person name="Mckie-Krisberg Z.M."/>
            <person name="Prochnik S."/>
            <person name="Lindquist E."/>
            <person name="Dockter R.B."/>
            <person name="Adam C."/>
            <person name="Molina H."/>
            <person name="Bunkerborg J."/>
            <person name="Jin E."/>
            <person name="Buchheim M."/>
            <person name="Magnuson J."/>
        </authorList>
    </citation>
    <scope>NUCLEOTIDE SEQUENCE</scope>
    <source>
        <strain evidence="3">CCAP 19/18</strain>
    </source>
</reference>
<feature type="compositionally biased region" description="Basic and acidic residues" evidence="1">
    <location>
        <begin position="1"/>
        <end position="13"/>
    </location>
</feature>
<keyword evidence="4" id="KW-1185">Reference proteome</keyword>
<evidence type="ECO:0000256" key="1">
    <source>
        <dbReference type="SAM" id="MobiDB-lite"/>
    </source>
</evidence>
<sequence>MQHQDATKLKPQDSLDDPLDLEDQPLVPPSGEKEAFSEKCTGMSSMHQDDGLEYKEWRSPWYCCLGECSLMDWLACCTVANVPFLAFGWNQMRALKMTWWKECAKYIAAGVVITALVHAARSLLTPSTEYSDDPPRELEMPTDEQKLAGLILFLVAAVAYLFFALWAASRRGMLRSRFNIK</sequence>
<organism evidence="3 4">
    <name type="scientific">Dunaliella salina</name>
    <name type="common">Green alga</name>
    <name type="synonym">Protococcus salinus</name>
    <dbReference type="NCBI Taxonomy" id="3046"/>
    <lineage>
        <taxon>Eukaryota</taxon>
        <taxon>Viridiplantae</taxon>
        <taxon>Chlorophyta</taxon>
        <taxon>core chlorophytes</taxon>
        <taxon>Chlorophyceae</taxon>
        <taxon>CS clade</taxon>
        <taxon>Chlamydomonadales</taxon>
        <taxon>Dunaliellaceae</taxon>
        <taxon>Dunaliella</taxon>
    </lineage>
</organism>
<keyword evidence="2" id="KW-1133">Transmembrane helix</keyword>
<protein>
    <submittedName>
        <fullName evidence="3">Uncharacterized protein</fullName>
    </submittedName>
</protein>